<dbReference type="PANTHER" id="PTHR42949:SF3">
    <property type="entry name" value="ANAEROBIC GLYCEROL-3-PHOSPHATE DEHYDROGENASE SUBUNIT B"/>
    <property type="match status" value="1"/>
</dbReference>
<sequence>MSKVIIIGAGPAGLSAAITIAENGLEVLVLDEYMIAGGRLLGQLYEEPNGNWWNGIKESKQLYEKALDLGVKIQLHTAVSNLEKIDSSWVIYTATETYYTSHLLLATGATEAPLPIPGWTLPGVMSVGAAQVMTNVHRVKPGNRGVIIGVNVLSSAIAMELQLAGVQVACITLPKMSLVTKESGNPMNVMNSLLHVSHMAPSAFVKFGSKLMKIEFMKKMGITFFPKNGVKMWDIPIMLRKAVIEIYGDNEVEGVTMATISPTGEVIPGTEEKVQADFVCIAGGLYPLAELAAVAGCPFYHIEELGGYVPLHNERMETALEGLYVAGNITGIEGAKVAASQGVAAGLSIVHNNGTSNQEQNIKKAIQDIEHTRDNAFIQFHPAVKEGKQKLQHYWEEHLNTVKDMVGN</sequence>
<proteinExistence type="predicted"/>
<gene>
    <name evidence="3" type="ORF">H4683_000408</name>
</gene>
<dbReference type="RefSeq" id="WP_192597137.1">
    <property type="nucleotide sequence ID" value="NZ_JADBEL010000001.1"/>
</dbReference>
<dbReference type="InterPro" id="IPR051691">
    <property type="entry name" value="Metab_Enz_Cyan_OpOx_G3PDH"/>
</dbReference>
<dbReference type="Pfam" id="PF07992">
    <property type="entry name" value="Pyr_redox_2"/>
    <property type="match status" value="1"/>
</dbReference>
<accession>A0A927MEM6</accession>
<feature type="domain" description="FAD/NAD(P)-binding" evidence="2">
    <location>
        <begin position="3"/>
        <end position="342"/>
    </location>
</feature>
<evidence type="ECO:0000313" key="4">
    <source>
        <dbReference type="Proteomes" id="UP000658225"/>
    </source>
</evidence>
<dbReference type="InterPro" id="IPR023753">
    <property type="entry name" value="FAD/NAD-binding_dom"/>
</dbReference>
<evidence type="ECO:0000256" key="1">
    <source>
        <dbReference type="ARBA" id="ARBA00023002"/>
    </source>
</evidence>
<name>A0A927MEM6_9BACL</name>
<organism evidence="3 4">
    <name type="scientific">Sporosarcina limicola</name>
    <dbReference type="NCBI Taxonomy" id="34101"/>
    <lineage>
        <taxon>Bacteria</taxon>
        <taxon>Bacillati</taxon>
        <taxon>Bacillota</taxon>
        <taxon>Bacilli</taxon>
        <taxon>Bacillales</taxon>
        <taxon>Caryophanaceae</taxon>
        <taxon>Sporosarcina</taxon>
    </lineage>
</organism>
<protein>
    <submittedName>
        <fullName evidence="3">Sarcosine oxidase subunit alpha</fullName>
        <ecNumber evidence="3">1.5.3.1</ecNumber>
    </submittedName>
</protein>
<evidence type="ECO:0000259" key="2">
    <source>
        <dbReference type="Pfam" id="PF07992"/>
    </source>
</evidence>
<dbReference type="AlphaFoldDB" id="A0A927MEM6"/>
<dbReference type="PRINTS" id="PR00469">
    <property type="entry name" value="PNDRDTASEII"/>
</dbReference>
<reference evidence="3" key="1">
    <citation type="submission" date="2020-10" db="EMBL/GenBank/DDBJ databases">
        <title>Genomic Encyclopedia of Type Strains, Phase IV (KMG-IV): sequencing the most valuable type-strain genomes for metagenomic binning, comparative biology and taxonomic classification.</title>
        <authorList>
            <person name="Goeker M."/>
        </authorList>
    </citation>
    <scope>NUCLEOTIDE SEQUENCE</scope>
    <source>
        <strain evidence="3">DSM 13886</strain>
    </source>
</reference>
<dbReference type="Proteomes" id="UP000658225">
    <property type="component" value="Unassembled WGS sequence"/>
</dbReference>
<dbReference type="Gene3D" id="3.50.50.60">
    <property type="entry name" value="FAD/NAD(P)-binding domain"/>
    <property type="match status" value="3"/>
</dbReference>
<evidence type="ECO:0000313" key="3">
    <source>
        <dbReference type="EMBL" id="MBE1553339.1"/>
    </source>
</evidence>
<dbReference type="InterPro" id="IPR036188">
    <property type="entry name" value="FAD/NAD-bd_sf"/>
</dbReference>
<dbReference type="PANTHER" id="PTHR42949">
    <property type="entry name" value="ANAEROBIC GLYCEROL-3-PHOSPHATE DEHYDROGENASE SUBUNIT B"/>
    <property type="match status" value="1"/>
</dbReference>
<dbReference type="EMBL" id="JADBEL010000001">
    <property type="protein sequence ID" value="MBE1553339.1"/>
    <property type="molecule type" value="Genomic_DNA"/>
</dbReference>
<dbReference type="GO" id="GO:0008115">
    <property type="term" value="F:sarcosine oxidase activity"/>
    <property type="evidence" value="ECO:0007669"/>
    <property type="project" value="UniProtKB-EC"/>
</dbReference>
<dbReference type="PRINTS" id="PR00368">
    <property type="entry name" value="FADPNR"/>
</dbReference>
<keyword evidence="4" id="KW-1185">Reference proteome</keyword>
<dbReference type="EC" id="1.5.3.1" evidence="3"/>
<comment type="caution">
    <text evidence="3">The sequence shown here is derived from an EMBL/GenBank/DDBJ whole genome shotgun (WGS) entry which is preliminary data.</text>
</comment>
<dbReference type="SUPFAM" id="SSF51905">
    <property type="entry name" value="FAD/NAD(P)-binding domain"/>
    <property type="match status" value="1"/>
</dbReference>
<keyword evidence="1 3" id="KW-0560">Oxidoreductase</keyword>